<keyword evidence="1" id="KW-0472">Membrane</keyword>
<evidence type="ECO:0000313" key="3">
    <source>
        <dbReference type="Proteomes" id="UP000266723"/>
    </source>
</evidence>
<dbReference type="Proteomes" id="UP000266723">
    <property type="component" value="Unassembled WGS sequence"/>
</dbReference>
<accession>A0ABQ7F6C4</accession>
<dbReference type="EMBL" id="QGKV02000297">
    <property type="protein sequence ID" value="KAF3611317.1"/>
    <property type="molecule type" value="Genomic_DNA"/>
</dbReference>
<keyword evidence="3" id="KW-1185">Reference proteome</keyword>
<sequence length="125" mass="13784">MRLNREGEIKERFEYVLNLAITFFLNVLIAGTSGLLLLLVVTSIQQLQTGLLPYQHFKLYIYPPGRLASSSLSGSSLSTLFGTSETPAFTVSSFAQPIPSSPQSTERFVTVFKPCVNQILNSPLK</sequence>
<keyword evidence="1" id="KW-1133">Transmembrane helix</keyword>
<comment type="caution">
    <text evidence="2">The sequence shown here is derived from an EMBL/GenBank/DDBJ whole genome shotgun (WGS) entry which is preliminary data.</text>
</comment>
<evidence type="ECO:0000256" key="1">
    <source>
        <dbReference type="SAM" id="Phobius"/>
    </source>
</evidence>
<keyword evidence="1" id="KW-0812">Transmembrane</keyword>
<gene>
    <name evidence="2" type="ORF">DY000_02046353</name>
</gene>
<name>A0ABQ7F6C4_BRACR</name>
<evidence type="ECO:0000313" key="2">
    <source>
        <dbReference type="EMBL" id="KAF3611317.1"/>
    </source>
</evidence>
<protein>
    <submittedName>
        <fullName evidence="2">Uncharacterized protein</fullName>
    </submittedName>
</protein>
<reference evidence="2 3" key="1">
    <citation type="journal article" date="2020" name="BMC Genomics">
        <title>Intraspecific diversification of the crop wild relative Brassica cretica Lam. using demographic model selection.</title>
        <authorList>
            <person name="Kioukis A."/>
            <person name="Michalopoulou V.A."/>
            <person name="Briers L."/>
            <person name="Pirintsos S."/>
            <person name="Studholme D.J."/>
            <person name="Pavlidis P."/>
            <person name="Sarris P.F."/>
        </authorList>
    </citation>
    <scope>NUCLEOTIDE SEQUENCE [LARGE SCALE GENOMIC DNA]</scope>
    <source>
        <strain evidence="3">cv. PFS-1207/04</strain>
    </source>
</reference>
<proteinExistence type="predicted"/>
<organism evidence="2 3">
    <name type="scientific">Brassica cretica</name>
    <name type="common">Mustard</name>
    <dbReference type="NCBI Taxonomy" id="69181"/>
    <lineage>
        <taxon>Eukaryota</taxon>
        <taxon>Viridiplantae</taxon>
        <taxon>Streptophyta</taxon>
        <taxon>Embryophyta</taxon>
        <taxon>Tracheophyta</taxon>
        <taxon>Spermatophyta</taxon>
        <taxon>Magnoliopsida</taxon>
        <taxon>eudicotyledons</taxon>
        <taxon>Gunneridae</taxon>
        <taxon>Pentapetalae</taxon>
        <taxon>rosids</taxon>
        <taxon>malvids</taxon>
        <taxon>Brassicales</taxon>
        <taxon>Brassicaceae</taxon>
        <taxon>Brassiceae</taxon>
        <taxon>Brassica</taxon>
    </lineage>
</organism>
<feature type="transmembrane region" description="Helical" evidence="1">
    <location>
        <begin position="20"/>
        <end position="41"/>
    </location>
</feature>